<comment type="subcellular location">
    <subcellularLocation>
        <location evidence="1 7">Cell membrane</location>
        <topology evidence="1 7">Multi-pass membrane protein</topology>
    </subcellularLocation>
</comment>
<gene>
    <name evidence="9" type="ORF">ACFO8L_12990</name>
</gene>
<comment type="similarity">
    <text evidence="7">Belongs to the binding-protein-dependent transport system permease family.</text>
</comment>
<keyword evidence="4 7" id="KW-0812">Transmembrane</keyword>
<feature type="transmembrane region" description="Helical" evidence="7">
    <location>
        <begin position="182"/>
        <end position="207"/>
    </location>
</feature>
<dbReference type="PANTHER" id="PTHR32243:SF18">
    <property type="entry name" value="INNER MEMBRANE ABC TRANSPORTER PERMEASE PROTEIN YCJP"/>
    <property type="match status" value="1"/>
</dbReference>
<keyword evidence="10" id="KW-1185">Reference proteome</keyword>
<feature type="transmembrane region" description="Helical" evidence="7">
    <location>
        <begin position="12"/>
        <end position="32"/>
    </location>
</feature>
<reference evidence="10" key="1">
    <citation type="journal article" date="2019" name="Int. J. Syst. Evol. Microbiol.">
        <title>The Global Catalogue of Microorganisms (GCM) 10K type strain sequencing project: providing services to taxonomists for standard genome sequencing and annotation.</title>
        <authorList>
            <consortium name="The Broad Institute Genomics Platform"/>
            <consortium name="The Broad Institute Genome Sequencing Center for Infectious Disease"/>
            <person name="Wu L."/>
            <person name="Ma J."/>
        </authorList>
    </citation>
    <scope>NUCLEOTIDE SEQUENCE [LARGE SCALE GENOMIC DNA]</scope>
    <source>
        <strain evidence="10">CCUG 49560</strain>
    </source>
</reference>
<dbReference type="EMBL" id="JBHSFN010000007">
    <property type="protein sequence ID" value="MFC4587000.1"/>
    <property type="molecule type" value="Genomic_DNA"/>
</dbReference>
<dbReference type="InterPro" id="IPR035906">
    <property type="entry name" value="MetI-like_sf"/>
</dbReference>
<name>A0ABV9EF87_9ACTN</name>
<dbReference type="RefSeq" id="WP_262846979.1">
    <property type="nucleotide sequence ID" value="NZ_JANZYP010000055.1"/>
</dbReference>
<dbReference type="PANTHER" id="PTHR32243">
    <property type="entry name" value="MALTOSE TRANSPORT SYSTEM PERMEASE-RELATED"/>
    <property type="match status" value="1"/>
</dbReference>
<evidence type="ECO:0000256" key="5">
    <source>
        <dbReference type="ARBA" id="ARBA00022989"/>
    </source>
</evidence>
<evidence type="ECO:0000256" key="4">
    <source>
        <dbReference type="ARBA" id="ARBA00022692"/>
    </source>
</evidence>
<feature type="domain" description="ABC transmembrane type-1" evidence="8">
    <location>
        <begin position="70"/>
        <end position="264"/>
    </location>
</feature>
<keyword evidence="3" id="KW-1003">Cell membrane</keyword>
<proteinExistence type="inferred from homology"/>
<feature type="transmembrane region" description="Helical" evidence="7">
    <location>
        <begin position="245"/>
        <end position="264"/>
    </location>
</feature>
<evidence type="ECO:0000256" key="1">
    <source>
        <dbReference type="ARBA" id="ARBA00004651"/>
    </source>
</evidence>
<dbReference type="Pfam" id="PF00528">
    <property type="entry name" value="BPD_transp_1"/>
    <property type="match status" value="1"/>
</dbReference>
<evidence type="ECO:0000313" key="9">
    <source>
        <dbReference type="EMBL" id="MFC4587000.1"/>
    </source>
</evidence>
<organism evidence="9 10">
    <name type="scientific">Sphaerisporangium corydalis</name>
    <dbReference type="NCBI Taxonomy" id="1441875"/>
    <lineage>
        <taxon>Bacteria</taxon>
        <taxon>Bacillati</taxon>
        <taxon>Actinomycetota</taxon>
        <taxon>Actinomycetes</taxon>
        <taxon>Streptosporangiales</taxon>
        <taxon>Streptosporangiaceae</taxon>
        <taxon>Sphaerisporangium</taxon>
    </lineage>
</organism>
<dbReference type="PROSITE" id="PS50928">
    <property type="entry name" value="ABC_TM1"/>
    <property type="match status" value="1"/>
</dbReference>
<dbReference type="Gene3D" id="1.10.3720.10">
    <property type="entry name" value="MetI-like"/>
    <property type="match status" value="1"/>
</dbReference>
<dbReference type="InterPro" id="IPR000515">
    <property type="entry name" value="MetI-like"/>
</dbReference>
<dbReference type="SUPFAM" id="SSF161098">
    <property type="entry name" value="MetI-like"/>
    <property type="match status" value="1"/>
</dbReference>
<dbReference type="Proteomes" id="UP001595891">
    <property type="component" value="Unassembled WGS sequence"/>
</dbReference>
<evidence type="ECO:0000256" key="2">
    <source>
        <dbReference type="ARBA" id="ARBA00022448"/>
    </source>
</evidence>
<protein>
    <submittedName>
        <fullName evidence="9">Carbohydrate ABC transporter permease</fullName>
    </submittedName>
</protein>
<dbReference type="CDD" id="cd06261">
    <property type="entry name" value="TM_PBP2"/>
    <property type="match status" value="1"/>
</dbReference>
<evidence type="ECO:0000313" key="10">
    <source>
        <dbReference type="Proteomes" id="UP001595891"/>
    </source>
</evidence>
<dbReference type="InterPro" id="IPR050901">
    <property type="entry name" value="BP-dep_ABC_trans_perm"/>
</dbReference>
<keyword evidence="5 7" id="KW-1133">Transmembrane helix</keyword>
<evidence type="ECO:0000256" key="7">
    <source>
        <dbReference type="RuleBase" id="RU363032"/>
    </source>
</evidence>
<sequence length="279" mass="29078">MTRPAEGRRSRGRTVIGAVLVAVMLFPLYWMVNASFQTNAQIAARSPSWLPLGGTLAGYRDALAAQGGHLLTSLLVATAATALTLLVAAPAAFGLTLLRVPGGRPLLFVLLIVQLIPGIVLANALYRIFSPLGLLGTPMALILSDSTLSVPFAVLILRAFMVSIPRELIEAAGIDGAGPVRAFLTIVLPVSRNALITAGLFAFLFAWGDFLFATSLNLGAPRWTPITVGLYDFIGAGTNTTSWNAVMATAVLASLPVAALLVIAQRYVAAGLSAGAVKD</sequence>
<evidence type="ECO:0000259" key="8">
    <source>
        <dbReference type="PROSITE" id="PS50928"/>
    </source>
</evidence>
<accession>A0ABV9EF87</accession>
<feature type="transmembrane region" description="Helical" evidence="7">
    <location>
        <begin position="70"/>
        <end position="95"/>
    </location>
</feature>
<feature type="transmembrane region" description="Helical" evidence="7">
    <location>
        <begin position="141"/>
        <end position="161"/>
    </location>
</feature>
<keyword evidence="2 7" id="KW-0813">Transport</keyword>
<keyword evidence="6 7" id="KW-0472">Membrane</keyword>
<evidence type="ECO:0000256" key="3">
    <source>
        <dbReference type="ARBA" id="ARBA00022475"/>
    </source>
</evidence>
<evidence type="ECO:0000256" key="6">
    <source>
        <dbReference type="ARBA" id="ARBA00023136"/>
    </source>
</evidence>
<feature type="transmembrane region" description="Helical" evidence="7">
    <location>
        <begin position="107"/>
        <end position="129"/>
    </location>
</feature>
<comment type="caution">
    <text evidence="9">The sequence shown here is derived from an EMBL/GenBank/DDBJ whole genome shotgun (WGS) entry which is preliminary data.</text>
</comment>